<accession>A0ACA9NRV7</accession>
<dbReference type="Proteomes" id="UP000789525">
    <property type="component" value="Unassembled WGS sequence"/>
</dbReference>
<protein>
    <submittedName>
        <fullName evidence="1">14766_t:CDS:1</fullName>
    </submittedName>
</protein>
<sequence length="85" mass="9708">HIKDHPFPSMDIPQKKISRELQTARIMKENLSVAILDPTAAIKHDGHCAFDSGGFKYVRYSSRIVVENHAIYLQRTNRGIPDHLL</sequence>
<comment type="caution">
    <text evidence="1">The sequence shown here is derived from an EMBL/GenBank/DDBJ whole genome shotgun (WGS) entry which is preliminary data.</text>
</comment>
<organism evidence="1 2">
    <name type="scientific">Acaulospora colombiana</name>
    <dbReference type="NCBI Taxonomy" id="27376"/>
    <lineage>
        <taxon>Eukaryota</taxon>
        <taxon>Fungi</taxon>
        <taxon>Fungi incertae sedis</taxon>
        <taxon>Mucoromycota</taxon>
        <taxon>Glomeromycotina</taxon>
        <taxon>Glomeromycetes</taxon>
        <taxon>Diversisporales</taxon>
        <taxon>Acaulosporaceae</taxon>
        <taxon>Acaulospora</taxon>
    </lineage>
</organism>
<proteinExistence type="predicted"/>
<keyword evidence="2" id="KW-1185">Reference proteome</keyword>
<feature type="non-terminal residue" evidence="1">
    <location>
        <position position="1"/>
    </location>
</feature>
<gene>
    <name evidence="1" type="ORF">ACOLOM_LOCUS9054</name>
</gene>
<evidence type="ECO:0000313" key="1">
    <source>
        <dbReference type="EMBL" id="CAG8673832.1"/>
    </source>
</evidence>
<evidence type="ECO:0000313" key="2">
    <source>
        <dbReference type="Proteomes" id="UP000789525"/>
    </source>
</evidence>
<name>A0ACA9NRV7_9GLOM</name>
<reference evidence="1" key="1">
    <citation type="submission" date="2021-06" db="EMBL/GenBank/DDBJ databases">
        <authorList>
            <person name="Kallberg Y."/>
            <person name="Tangrot J."/>
            <person name="Rosling A."/>
        </authorList>
    </citation>
    <scope>NUCLEOTIDE SEQUENCE</scope>
    <source>
        <strain evidence="1">CL356</strain>
    </source>
</reference>
<dbReference type="EMBL" id="CAJVPT010025173">
    <property type="protein sequence ID" value="CAG8673832.1"/>
    <property type="molecule type" value="Genomic_DNA"/>
</dbReference>